<evidence type="ECO:0000256" key="3">
    <source>
        <dbReference type="ARBA" id="ARBA00022490"/>
    </source>
</evidence>
<reference evidence="6" key="1">
    <citation type="journal article" date="2019" name="Int. J. Syst. Evol. Microbiol.">
        <title>The Global Catalogue of Microorganisms (GCM) 10K type strain sequencing project: providing services to taxonomists for standard genome sequencing and annotation.</title>
        <authorList>
            <consortium name="The Broad Institute Genomics Platform"/>
            <consortium name="The Broad Institute Genome Sequencing Center for Infectious Disease"/>
            <person name="Wu L."/>
            <person name="Ma J."/>
        </authorList>
    </citation>
    <scope>NUCLEOTIDE SEQUENCE [LARGE SCALE GENOMIC DNA]</scope>
    <source>
        <strain evidence="6">WLHS5</strain>
    </source>
</reference>
<evidence type="ECO:0000256" key="1">
    <source>
        <dbReference type="ARBA" id="ARBA00004496"/>
    </source>
</evidence>
<evidence type="ECO:0000256" key="2">
    <source>
        <dbReference type="ARBA" id="ARBA00006411"/>
    </source>
</evidence>
<comment type="similarity">
    <text evidence="2">Belongs to the EspG family.</text>
</comment>
<gene>
    <name evidence="5" type="ORF">ACFQRI_05325</name>
</gene>
<keyword evidence="3" id="KW-0963">Cytoplasm</keyword>
<evidence type="ECO:0000313" key="5">
    <source>
        <dbReference type="EMBL" id="MFC7340827.1"/>
    </source>
</evidence>
<sequence length="266" mass="28172">MRPGAEADSIYLSALEFDVACEAEKLTDRRHIVLDVPSPGATHTERARLVAGAWDELRRRGLAEAARDRLDVEFADLLALLDRPERGIDLRIWADRSIRALACASAGAGVLVIVDGDLVEIAPIRGGSLAAAAVSVAGELPPGPGRAVSLPNDVLREAAKVSGTADQLALTDELRALGVPHGDAADVANMSAGMAVRGQLGAEANPGRGKPERAGRVVAFHDTDRGRYLHVVRRTGDGRAWSTIAPADSARLTEYARELLAEVWSD</sequence>
<dbReference type="InterPro" id="IPR025734">
    <property type="entry name" value="EspG"/>
</dbReference>
<comment type="subcellular location">
    <subcellularLocation>
        <location evidence="1">Cytoplasm</location>
    </subcellularLocation>
</comment>
<comment type="caution">
    <text evidence="5">The sequence shown here is derived from an EMBL/GenBank/DDBJ whole genome shotgun (WGS) entry which is preliminary data.</text>
</comment>
<dbReference type="Pfam" id="PF14011">
    <property type="entry name" value="ESX-1_EspG"/>
    <property type="match status" value="1"/>
</dbReference>
<name>A0ABW2LEC9_9PSEU</name>
<keyword evidence="6" id="KW-1185">Reference proteome</keyword>
<organism evidence="5 6">
    <name type="scientific">Saccharopolyspora griseoalba</name>
    <dbReference type="NCBI Taxonomy" id="1431848"/>
    <lineage>
        <taxon>Bacteria</taxon>
        <taxon>Bacillati</taxon>
        <taxon>Actinomycetota</taxon>
        <taxon>Actinomycetes</taxon>
        <taxon>Pseudonocardiales</taxon>
        <taxon>Pseudonocardiaceae</taxon>
        <taxon>Saccharopolyspora</taxon>
    </lineage>
</organism>
<accession>A0ABW2LEC9</accession>
<dbReference type="EMBL" id="JBHTCJ010000002">
    <property type="protein sequence ID" value="MFC7340827.1"/>
    <property type="molecule type" value="Genomic_DNA"/>
</dbReference>
<evidence type="ECO:0000313" key="6">
    <source>
        <dbReference type="Proteomes" id="UP001596504"/>
    </source>
</evidence>
<protein>
    <submittedName>
        <fullName evidence="5">ESX secretion-associated protein EspG</fullName>
    </submittedName>
</protein>
<evidence type="ECO:0000256" key="4">
    <source>
        <dbReference type="ARBA" id="ARBA00023186"/>
    </source>
</evidence>
<dbReference type="RefSeq" id="WP_380665053.1">
    <property type="nucleotide sequence ID" value="NZ_JBHTCJ010000002.1"/>
</dbReference>
<keyword evidence="4" id="KW-0143">Chaperone</keyword>
<proteinExistence type="inferred from homology"/>
<dbReference type="Proteomes" id="UP001596504">
    <property type="component" value="Unassembled WGS sequence"/>
</dbReference>